<dbReference type="AlphaFoldDB" id="A0A480ASW2"/>
<gene>
    <name evidence="3" type="ORF">AQPW35_08790</name>
</gene>
<name>A0A480ASW2_9BURK</name>
<dbReference type="Pfam" id="PF01910">
    <property type="entry name" value="Thiamine_BP"/>
    <property type="match status" value="1"/>
</dbReference>
<dbReference type="EMBL" id="BJCL01000002">
    <property type="protein sequence ID" value="GCL61798.1"/>
    <property type="molecule type" value="Genomic_DNA"/>
</dbReference>
<evidence type="ECO:0000313" key="4">
    <source>
        <dbReference type="Proteomes" id="UP000301751"/>
    </source>
</evidence>
<dbReference type="Gene3D" id="3.30.70.930">
    <property type="match status" value="1"/>
</dbReference>
<dbReference type="InterPro" id="IPR051614">
    <property type="entry name" value="UPF0045_domain"/>
</dbReference>
<dbReference type="OrthoDB" id="9793516at2"/>
<keyword evidence="4" id="KW-1185">Reference proteome</keyword>
<feature type="domain" description="Thiamine-binding protein" evidence="2">
    <location>
        <begin position="3"/>
        <end position="79"/>
    </location>
</feature>
<dbReference type="InterPro" id="IPR029756">
    <property type="entry name" value="MTH1187/YkoF-like"/>
</dbReference>
<dbReference type="GO" id="GO:0005829">
    <property type="term" value="C:cytosol"/>
    <property type="evidence" value="ECO:0007669"/>
    <property type="project" value="TreeGrafter"/>
</dbReference>
<accession>A0A480ASW2</accession>
<comment type="similarity">
    <text evidence="1">Belongs to the UPF0045 family.</text>
</comment>
<proteinExistence type="inferred from homology"/>
<dbReference type="SUPFAM" id="SSF89957">
    <property type="entry name" value="MTH1187/YkoF-like"/>
    <property type="match status" value="1"/>
</dbReference>
<dbReference type="PANTHER" id="PTHR33777:SF1">
    <property type="entry name" value="UPF0045 PROTEIN ECM15"/>
    <property type="match status" value="1"/>
</dbReference>
<organism evidence="3 4">
    <name type="scientific">Pseudaquabacterium pictum</name>
    <dbReference type="NCBI Taxonomy" id="2315236"/>
    <lineage>
        <taxon>Bacteria</taxon>
        <taxon>Pseudomonadati</taxon>
        <taxon>Pseudomonadota</taxon>
        <taxon>Betaproteobacteria</taxon>
        <taxon>Burkholderiales</taxon>
        <taxon>Sphaerotilaceae</taxon>
        <taxon>Pseudaquabacterium</taxon>
    </lineage>
</organism>
<reference evidence="4" key="1">
    <citation type="submission" date="2019-03" db="EMBL/GenBank/DDBJ databases">
        <title>Aquabacterium pictum sp.nov., the first bacteriochlorophyll a-containing freshwater bacterium in the genus Aquabacterium of the class Betaproteobacteria.</title>
        <authorList>
            <person name="Hirose S."/>
            <person name="Tank M."/>
            <person name="Hara E."/>
            <person name="Tamaki H."/>
            <person name="Takaichi S."/>
            <person name="Haruta S."/>
            <person name="Hanada S."/>
        </authorList>
    </citation>
    <scope>NUCLEOTIDE SEQUENCE [LARGE SCALE GENOMIC DNA]</scope>
    <source>
        <strain evidence="4">W35</strain>
    </source>
</reference>
<evidence type="ECO:0000313" key="3">
    <source>
        <dbReference type="EMBL" id="GCL61798.1"/>
    </source>
</evidence>
<protein>
    <recommendedName>
        <fullName evidence="2">Thiamine-binding protein domain-containing protein</fullName>
    </recommendedName>
</protein>
<dbReference type="Proteomes" id="UP000301751">
    <property type="component" value="Unassembled WGS sequence"/>
</dbReference>
<sequence>MLAEIQVVPRPVGTADDRYKHVDAAIAVIQASGLRFEVHALGTVVEGPADKVWLLLQAVHQATLEAGAERTLSIIKVSSGAQAGGPSVADLVRKFRP</sequence>
<dbReference type="PANTHER" id="PTHR33777">
    <property type="entry name" value="UPF0045 PROTEIN ECM15"/>
    <property type="match status" value="1"/>
</dbReference>
<evidence type="ECO:0000259" key="2">
    <source>
        <dbReference type="Pfam" id="PF01910"/>
    </source>
</evidence>
<comment type="caution">
    <text evidence="3">The sequence shown here is derived from an EMBL/GenBank/DDBJ whole genome shotgun (WGS) entry which is preliminary data.</text>
</comment>
<dbReference type="InterPro" id="IPR002767">
    <property type="entry name" value="Thiamine_BP"/>
</dbReference>
<dbReference type="RefSeq" id="WP_137731566.1">
    <property type="nucleotide sequence ID" value="NZ_BJCL01000002.1"/>
</dbReference>
<evidence type="ECO:0000256" key="1">
    <source>
        <dbReference type="ARBA" id="ARBA00010272"/>
    </source>
</evidence>